<feature type="region of interest" description="Disordered" evidence="1">
    <location>
        <begin position="1"/>
        <end position="201"/>
    </location>
</feature>
<reference evidence="2 3" key="1">
    <citation type="submission" date="2016-10" db="EMBL/GenBank/DDBJ databases">
        <title>Genome sequence of the basidiomycete white-rot fungus Trametes pubescens.</title>
        <authorList>
            <person name="Makela M.R."/>
            <person name="Granchi Z."/>
            <person name="Peng M."/>
            <person name="De Vries R.P."/>
            <person name="Grigoriev I."/>
            <person name="Riley R."/>
            <person name="Hilden K."/>
        </authorList>
    </citation>
    <scope>NUCLEOTIDE SEQUENCE [LARGE SCALE GENOMIC DNA]</scope>
    <source>
        <strain evidence="2 3">FBCC735</strain>
    </source>
</reference>
<feature type="compositionally biased region" description="Polar residues" evidence="1">
    <location>
        <begin position="1"/>
        <end position="13"/>
    </location>
</feature>
<comment type="caution">
    <text evidence="2">The sequence shown here is derived from an EMBL/GenBank/DDBJ whole genome shotgun (WGS) entry which is preliminary data.</text>
</comment>
<feature type="compositionally biased region" description="Basic and acidic residues" evidence="1">
    <location>
        <begin position="105"/>
        <end position="116"/>
    </location>
</feature>
<dbReference type="EMBL" id="MNAD01001519">
    <property type="protein sequence ID" value="OJT04695.1"/>
    <property type="molecule type" value="Genomic_DNA"/>
</dbReference>
<name>A0A1M2VAX7_TRAPU</name>
<proteinExistence type="predicted"/>
<organism evidence="2 3">
    <name type="scientific">Trametes pubescens</name>
    <name type="common">White-rot fungus</name>
    <dbReference type="NCBI Taxonomy" id="154538"/>
    <lineage>
        <taxon>Eukaryota</taxon>
        <taxon>Fungi</taxon>
        <taxon>Dikarya</taxon>
        <taxon>Basidiomycota</taxon>
        <taxon>Agaricomycotina</taxon>
        <taxon>Agaricomycetes</taxon>
        <taxon>Polyporales</taxon>
        <taxon>Polyporaceae</taxon>
        <taxon>Trametes</taxon>
    </lineage>
</organism>
<dbReference type="Proteomes" id="UP000184267">
    <property type="component" value="Unassembled WGS sequence"/>
</dbReference>
<feature type="compositionally biased region" description="Gly residues" evidence="1">
    <location>
        <begin position="126"/>
        <end position="138"/>
    </location>
</feature>
<dbReference type="OMA" id="MGNKFLG"/>
<evidence type="ECO:0000313" key="3">
    <source>
        <dbReference type="Proteomes" id="UP000184267"/>
    </source>
</evidence>
<sequence length="201" mass="20271">MDRTQQSNPTSFGGQHRGAEPWNDSNNFGGARDQAGGIPRGQNQDMPGDFAGTNAGNFDRTRMTADGTAPTARGPGGVFASHGGQLGTDTGVQGGDLNAGPTMGNERRAAAGRDDNFGSNAPNFRGGPGPALPGGGAGVRDNEDDMDSSGTHASSTGNPGMGNKFLGSVEKAAGRVTGNTNVAERGQIRKTGGPQADDTLL</sequence>
<accession>A0A1M2VAX7</accession>
<dbReference type="OrthoDB" id="3170343at2759"/>
<keyword evidence="3" id="KW-1185">Reference proteome</keyword>
<evidence type="ECO:0000313" key="2">
    <source>
        <dbReference type="EMBL" id="OJT04695.1"/>
    </source>
</evidence>
<gene>
    <name evidence="2" type="ORF">TRAPUB_4489</name>
</gene>
<protein>
    <submittedName>
        <fullName evidence="2">Uncharacterized protein</fullName>
    </submittedName>
</protein>
<feature type="compositionally biased region" description="Polar residues" evidence="1">
    <location>
        <begin position="148"/>
        <end position="158"/>
    </location>
</feature>
<evidence type="ECO:0000256" key="1">
    <source>
        <dbReference type="SAM" id="MobiDB-lite"/>
    </source>
</evidence>
<dbReference type="AlphaFoldDB" id="A0A1M2VAX7"/>